<evidence type="ECO:0000256" key="6">
    <source>
        <dbReference type="SAM" id="MobiDB-lite"/>
    </source>
</evidence>
<feature type="domain" description="SAM-dependent MTase RsmB/NOP-type" evidence="7">
    <location>
        <begin position="204"/>
        <end position="487"/>
    </location>
</feature>
<comment type="caution">
    <text evidence="5">Lacks conserved residue(s) required for the propagation of feature annotation.</text>
</comment>
<feature type="binding site" evidence="5">
    <location>
        <begin position="295"/>
        <end position="301"/>
    </location>
    <ligand>
        <name>S-adenosyl-L-methionine</name>
        <dbReference type="ChEBI" id="CHEBI:59789"/>
    </ligand>
</feature>
<dbReference type="SUPFAM" id="SSF53335">
    <property type="entry name" value="S-adenosyl-L-methionine-dependent methyltransferases"/>
    <property type="match status" value="1"/>
</dbReference>
<comment type="similarity">
    <text evidence="5">Belongs to the class I-like SAM-binding methyltransferase superfamily. RsmB/NOP family.</text>
</comment>
<keyword evidence="2 5" id="KW-0808">Transferase</keyword>
<evidence type="ECO:0000256" key="5">
    <source>
        <dbReference type="PROSITE-ProRule" id="PRU01023"/>
    </source>
</evidence>
<dbReference type="PRINTS" id="PR02008">
    <property type="entry name" value="RCMTFAMILY"/>
</dbReference>
<evidence type="ECO:0000313" key="8">
    <source>
        <dbReference type="EMBL" id="MFC3639206.1"/>
    </source>
</evidence>
<dbReference type="SUPFAM" id="SSF48013">
    <property type="entry name" value="NusB-like"/>
    <property type="match status" value="1"/>
</dbReference>
<evidence type="ECO:0000256" key="4">
    <source>
        <dbReference type="ARBA" id="ARBA00022884"/>
    </source>
</evidence>
<dbReference type="Proteomes" id="UP001595704">
    <property type="component" value="Unassembled WGS sequence"/>
</dbReference>
<dbReference type="InterPro" id="IPR001678">
    <property type="entry name" value="MeTrfase_RsmB-F_NOP2_dom"/>
</dbReference>
<name>A0ABV7UL67_9HYPH</name>
<feature type="compositionally biased region" description="Gly residues" evidence="6">
    <location>
        <begin position="30"/>
        <end position="43"/>
    </location>
</feature>
<feature type="region of interest" description="Disordered" evidence="6">
    <location>
        <begin position="1"/>
        <end position="44"/>
    </location>
</feature>
<dbReference type="CDD" id="cd02440">
    <property type="entry name" value="AdoMet_MTases"/>
    <property type="match status" value="1"/>
</dbReference>
<dbReference type="PANTHER" id="PTHR22807">
    <property type="entry name" value="NOP2 YEAST -RELATED NOL1/NOP2/FMU SUN DOMAIN-CONTAINING"/>
    <property type="match status" value="1"/>
</dbReference>
<evidence type="ECO:0000256" key="3">
    <source>
        <dbReference type="ARBA" id="ARBA00022691"/>
    </source>
</evidence>
<dbReference type="InterPro" id="IPR006027">
    <property type="entry name" value="NusB_RsmB_TIM44"/>
</dbReference>
<dbReference type="PROSITE" id="PS51686">
    <property type="entry name" value="SAM_MT_RSMB_NOP"/>
    <property type="match status" value="1"/>
</dbReference>
<feature type="compositionally biased region" description="Low complexity" evidence="6">
    <location>
        <begin position="15"/>
        <end position="29"/>
    </location>
</feature>
<keyword evidence="9" id="KW-1185">Reference proteome</keyword>
<dbReference type="InterPro" id="IPR023267">
    <property type="entry name" value="RCMT"/>
</dbReference>
<accession>A0ABV7UL67</accession>
<keyword evidence="1 5" id="KW-0489">Methyltransferase</keyword>
<gene>
    <name evidence="8" type="ORF">ACFONL_17830</name>
</gene>
<dbReference type="EMBL" id="JBHRYC010000086">
    <property type="protein sequence ID" value="MFC3639206.1"/>
    <property type="molecule type" value="Genomic_DNA"/>
</dbReference>
<reference evidence="9" key="1">
    <citation type="journal article" date="2019" name="Int. J. Syst. Evol. Microbiol.">
        <title>The Global Catalogue of Microorganisms (GCM) 10K type strain sequencing project: providing services to taxonomists for standard genome sequencing and annotation.</title>
        <authorList>
            <consortium name="The Broad Institute Genomics Platform"/>
            <consortium name="The Broad Institute Genome Sequencing Center for Infectious Disease"/>
            <person name="Wu L."/>
            <person name="Ma J."/>
        </authorList>
    </citation>
    <scope>NUCLEOTIDE SEQUENCE [LARGE SCALE GENOMIC DNA]</scope>
    <source>
        <strain evidence="9">KCTC 42282</strain>
    </source>
</reference>
<keyword evidence="4 5" id="KW-0694">RNA-binding</keyword>
<dbReference type="Gene3D" id="3.40.50.150">
    <property type="entry name" value="Vaccinia Virus protein VP39"/>
    <property type="match status" value="1"/>
</dbReference>
<feature type="compositionally biased region" description="Basic and acidic residues" evidence="6">
    <location>
        <begin position="1"/>
        <end position="10"/>
    </location>
</feature>
<evidence type="ECO:0000259" key="7">
    <source>
        <dbReference type="PROSITE" id="PS51686"/>
    </source>
</evidence>
<dbReference type="RefSeq" id="WP_244642867.1">
    <property type="nucleotide sequence ID" value="NZ_BNCG01000003.1"/>
</dbReference>
<keyword evidence="3 5" id="KW-0949">S-adenosyl-L-methionine</keyword>
<feature type="binding site" evidence="5">
    <location>
        <position position="316"/>
    </location>
    <ligand>
        <name>S-adenosyl-L-methionine</name>
        <dbReference type="ChEBI" id="CHEBI:59789"/>
    </ligand>
</feature>
<feature type="active site" description="Nucleophile" evidence="5">
    <location>
        <position position="415"/>
    </location>
</feature>
<comment type="caution">
    <text evidence="8">The sequence shown here is derived from an EMBL/GenBank/DDBJ whole genome shotgun (WGS) entry which is preliminary data.</text>
</comment>
<dbReference type="PANTHER" id="PTHR22807:SF61">
    <property type="entry name" value="NOL1_NOP2_SUN FAMILY PROTEIN _ ANTITERMINATION NUSB DOMAIN-CONTAINING PROTEIN"/>
    <property type="match status" value="1"/>
</dbReference>
<dbReference type="InterPro" id="IPR035926">
    <property type="entry name" value="NusB-like_sf"/>
</dbReference>
<dbReference type="GO" id="GO:0008168">
    <property type="term" value="F:methyltransferase activity"/>
    <property type="evidence" value="ECO:0007669"/>
    <property type="project" value="UniProtKB-KW"/>
</dbReference>
<evidence type="ECO:0000256" key="1">
    <source>
        <dbReference type="ARBA" id="ARBA00022603"/>
    </source>
</evidence>
<dbReference type="InterPro" id="IPR029063">
    <property type="entry name" value="SAM-dependent_MTases_sf"/>
</dbReference>
<proteinExistence type="inferred from homology"/>
<dbReference type="EC" id="2.1.1.-" evidence="8"/>
<feature type="binding site" evidence="5">
    <location>
        <position position="362"/>
    </location>
    <ligand>
        <name>S-adenosyl-L-methionine</name>
        <dbReference type="ChEBI" id="CHEBI:59789"/>
    </ligand>
</feature>
<sequence length="488" mass="51745">MGLKSGDDRRKGRPSGRPSGKAGAPRGNRQGQGQGRQGGGAVMGPGMAARRAAVIVLRAVLEQPDEAPQVDALLADATADLDDRDRGLARAIVTATLRRLGSIQHLLAQLMERGYPRKCGPLEAILVTASAQILFMDTPDHAAVDTAINLARADRNAAPFTGLANAVLRNVVARKDEVAGYDPLDIDAPRWLAARWRAAWGESQARAIAAALRHEPGVDVSVRGPAGAWTERLDGVALPLAPDSAATQTVRLRTTRGIEELPGYAEGAWWVQDAAAALPARLLHVQPGERVADLCAAPGGKTAQLLAAGGQVAAFDRSPARMDRLAANMRRLGFSPERHVVNLATVAPEKIRGGPYDAVLLDAPCSATGTIRRHPDVAWTKRPGDIASLADLQARLLDCAAALLKPGGRLVYSTCSLEPDEGELQIARFLERNPQMQRVPVAAAELPGLPEAINAAGEVRTFPSMLPDAEPRMSGLDGFFAARLQRKS</sequence>
<dbReference type="GO" id="GO:0032259">
    <property type="term" value="P:methylation"/>
    <property type="evidence" value="ECO:0007669"/>
    <property type="project" value="UniProtKB-KW"/>
</dbReference>
<dbReference type="Gene3D" id="1.10.940.10">
    <property type="entry name" value="NusB-like"/>
    <property type="match status" value="1"/>
</dbReference>
<organism evidence="8 9">
    <name type="scientific">Camelimonas fluminis</name>
    <dbReference type="NCBI Taxonomy" id="1576911"/>
    <lineage>
        <taxon>Bacteria</taxon>
        <taxon>Pseudomonadati</taxon>
        <taxon>Pseudomonadota</taxon>
        <taxon>Alphaproteobacteria</taxon>
        <taxon>Hyphomicrobiales</taxon>
        <taxon>Chelatococcaceae</taxon>
        <taxon>Camelimonas</taxon>
    </lineage>
</organism>
<evidence type="ECO:0000256" key="2">
    <source>
        <dbReference type="ARBA" id="ARBA00022679"/>
    </source>
</evidence>
<dbReference type="Pfam" id="PF01029">
    <property type="entry name" value="NusB"/>
    <property type="match status" value="1"/>
</dbReference>
<evidence type="ECO:0000313" key="9">
    <source>
        <dbReference type="Proteomes" id="UP001595704"/>
    </source>
</evidence>
<dbReference type="InterPro" id="IPR049560">
    <property type="entry name" value="MeTrfase_RsmB-F_NOP2_cat"/>
</dbReference>
<protein>
    <submittedName>
        <fullName evidence="8">RsmB/NOP family class I SAM-dependent RNA methyltransferase</fullName>
        <ecNumber evidence="8">2.1.1.-</ecNumber>
    </submittedName>
</protein>
<dbReference type="Pfam" id="PF01189">
    <property type="entry name" value="Methyltr_RsmB-F"/>
    <property type="match status" value="1"/>
</dbReference>